<proteinExistence type="predicted"/>
<dbReference type="OrthoDB" id="10562204at2759"/>
<sequence length="138" mass="14783">MDFVTIYHLYVSQSQLSSSLLLEDASRSQDHVPAVAQVAPLRPEPESMQTVPPPVALAPAVQMSSQVDGVTTSTSYSEPVDSSTQLQMNDDEQTQEDDPDVSVAVGVPSESNTQSSERTQEPLVATPEPRTAESVLSP</sequence>
<keyword evidence="3" id="KW-1185">Reference proteome</keyword>
<feature type="compositionally biased region" description="Acidic residues" evidence="1">
    <location>
        <begin position="89"/>
        <end position="100"/>
    </location>
</feature>
<feature type="non-terminal residue" evidence="2">
    <location>
        <position position="138"/>
    </location>
</feature>
<dbReference type="AlphaFoldDB" id="W2SV05"/>
<protein>
    <submittedName>
        <fullName evidence="2">Uncharacterized protein</fullName>
    </submittedName>
</protein>
<evidence type="ECO:0000256" key="1">
    <source>
        <dbReference type="SAM" id="MobiDB-lite"/>
    </source>
</evidence>
<name>W2SV05_NECAM</name>
<evidence type="ECO:0000313" key="2">
    <source>
        <dbReference type="EMBL" id="ETN72532.1"/>
    </source>
</evidence>
<accession>W2SV05</accession>
<gene>
    <name evidence="2" type="ORF">NECAME_18794</name>
</gene>
<dbReference type="STRING" id="51031.W2SV05"/>
<dbReference type="Proteomes" id="UP000053676">
    <property type="component" value="Unassembled WGS sequence"/>
</dbReference>
<reference evidence="3" key="1">
    <citation type="journal article" date="2014" name="Nat. Genet.">
        <title>Genome of the human hookworm Necator americanus.</title>
        <authorList>
            <person name="Tang Y.T."/>
            <person name="Gao X."/>
            <person name="Rosa B.A."/>
            <person name="Abubucker S."/>
            <person name="Hallsworth-Pepin K."/>
            <person name="Martin J."/>
            <person name="Tyagi R."/>
            <person name="Heizer E."/>
            <person name="Zhang X."/>
            <person name="Bhonagiri-Palsikar V."/>
            <person name="Minx P."/>
            <person name="Warren W.C."/>
            <person name="Wang Q."/>
            <person name="Zhan B."/>
            <person name="Hotez P.J."/>
            <person name="Sternberg P.W."/>
            <person name="Dougall A."/>
            <person name="Gaze S.T."/>
            <person name="Mulvenna J."/>
            <person name="Sotillo J."/>
            <person name="Ranganathan S."/>
            <person name="Rabelo E.M."/>
            <person name="Wilson R.K."/>
            <person name="Felgner P.L."/>
            <person name="Bethony J."/>
            <person name="Hawdon J.M."/>
            <person name="Gasser R.B."/>
            <person name="Loukas A."/>
            <person name="Mitreva M."/>
        </authorList>
    </citation>
    <scope>NUCLEOTIDE SEQUENCE [LARGE SCALE GENOMIC DNA]</scope>
</reference>
<feature type="compositionally biased region" description="Polar residues" evidence="1">
    <location>
        <begin position="62"/>
        <end position="88"/>
    </location>
</feature>
<evidence type="ECO:0000313" key="3">
    <source>
        <dbReference type="Proteomes" id="UP000053676"/>
    </source>
</evidence>
<dbReference type="KEGG" id="nai:NECAME_18794"/>
<feature type="region of interest" description="Disordered" evidence="1">
    <location>
        <begin position="40"/>
        <end position="138"/>
    </location>
</feature>
<dbReference type="EMBL" id="KI663917">
    <property type="protein sequence ID" value="ETN72532.1"/>
    <property type="molecule type" value="Genomic_DNA"/>
</dbReference>
<organism evidence="2 3">
    <name type="scientific">Necator americanus</name>
    <name type="common">Human hookworm</name>
    <dbReference type="NCBI Taxonomy" id="51031"/>
    <lineage>
        <taxon>Eukaryota</taxon>
        <taxon>Metazoa</taxon>
        <taxon>Ecdysozoa</taxon>
        <taxon>Nematoda</taxon>
        <taxon>Chromadorea</taxon>
        <taxon>Rhabditida</taxon>
        <taxon>Rhabditina</taxon>
        <taxon>Rhabditomorpha</taxon>
        <taxon>Strongyloidea</taxon>
        <taxon>Ancylostomatidae</taxon>
        <taxon>Bunostominae</taxon>
        <taxon>Necator</taxon>
    </lineage>
</organism>